<reference evidence="1" key="1">
    <citation type="submission" date="2020-04" db="EMBL/GenBank/DDBJ databases">
        <authorList>
            <person name="Chiriac C."/>
            <person name="Salcher M."/>
            <person name="Ghai R."/>
            <person name="Kavagutti S V."/>
        </authorList>
    </citation>
    <scope>NUCLEOTIDE SEQUENCE</scope>
</reference>
<sequence>MDSTEDYHKKQNELFDLYSKAKDTPVEYEWPDYVRNKKDIDGEVVINSIHHAMKALSCLQMTSEGGGGRHKPDIQFVLPFSILHSLYVYHFKKYLPDEEVPTLEDLVAFRIVPCDGDLHEEPEGCH</sequence>
<dbReference type="EMBL" id="LR796285">
    <property type="protein sequence ID" value="CAB4134065.1"/>
    <property type="molecule type" value="Genomic_DNA"/>
</dbReference>
<evidence type="ECO:0000313" key="1">
    <source>
        <dbReference type="EMBL" id="CAB4128512.1"/>
    </source>
</evidence>
<evidence type="ECO:0000313" key="2">
    <source>
        <dbReference type="EMBL" id="CAB4134065.1"/>
    </source>
</evidence>
<organism evidence="1">
    <name type="scientific">uncultured Caudovirales phage</name>
    <dbReference type="NCBI Taxonomy" id="2100421"/>
    <lineage>
        <taxon>Viruses</taxon>
        <taxon>Duplodnaviria</taxon>
        <taxon>Heunggongvirae</taxon>
        <taxon>Uroviricota</taxon>
        <taxon>Caudoviricetes</taxon>
        <taxon>Peduoviridae</taxon>
        <taxon>Maltschvirus</taxon>
        <taxon>Maltschvirus maltsch</taxon>
    </lineage>
</organism>
<accession>A0A6J5L4I4</accession>
<dbReference type="EMBL" id="LR796232">
    <property type="protein sequence ID" value="CAB4128512.1"/>
    <property type="molecule type" value="Genomic_DNA"/>
</dbReference>
<protein>
    <submittedName>
        <fullName evidence="1">Uncharacterized protein</fullName>
    </submittedName>
</protein>
<proteinExistence type="predicted"/>
<gene>
    <name evidence="1" type="ORF">UFOVP101_44</name>
    <name evidence="2" type="ORF">UFOVP270_12</name>
</gene>
<name>A0A6J5L4I4_9CAUD</name>